<protein>
    <recommendedName>
        <fullName evidence="3">DUF4651 domain-containing protein</fullName>
    </recommendedName>
</protein>
<dbReference type="Gene3D" id="3.10.450.400">
    <property type="entry name" value="Uncharacterised protein PF15513, DUF4651"/>
    <property type="match status" value="1"/>
</dbReference>
<comment type="caution">
    <text evidence="1">The sequence shown here is derived from an EMBL/GenBank/DDBJ whole genome shotgun (WGS) entry which is preliminary data.</text>
</comment>
<dbReference type="STRING" id="1856638.A9Q68_08740"/>
<evidence type="ECO:0000313" key="2">
    <source>
        <dbReference type="Proteomes" id="UP000182015"/>
    </source>
</evidence>
<dbReference type="InterPro" id="IPR028105">
    <property type="entry name" value="DUF4651"/>
</dbReference>
<evidence type="ECO:0000313" key="1">
    <source>
        <dbReference type="EMBL" id="OJF71274.1"/>
    </source>
</evidence>
<keyword evidence="2" id="KW-1185">Reference proteome</keyword>
<evidence type="ECO:0008006" key="3">
    <source>
        <dbReference type="Google" id="ProtNLM"/>
    </source>
</evidence>
<organism evidence="1 2">
    <name type="scientific">Streptococcus bovimastitidis</name>
    <dbReference type="NCBI Taxonomy" id="1856638"/>
    <lineage>
        <taxon>Bacteria</taxon>
        <taxon>Bacillati</taxon>
        <taxon>Bacillota</taxon>
        <taxon>Bacilli</taxon>
        <taxon>Lactobacillales</taxon>
        <taxon>Streptococcaceae</taxon>
        <taxon>Streptococcus</taxon>
    </lineage>
</organism>
<dbReference type="AlphaFoldDB" id="A0A1L8MKJ0"/>
<accession>A0A1L8MKJ0</accession>
<dbReference type="Pfam" id="PF15513">
    <property type="entry name" value="DUF4651"/>
    <property type="match status" value="1"/>
</dbReference>
<sequence length="96" mass="10815">MKNNRMKSLTGLVGISALAVLGLVIKDKYDEYQKEKMTADLRQFFAEIGEIAVVYFDQTVSEKGSHSGGVVLSDGREYSFTYRKGDIVYQEEQAHD</sequence>
<dbReference type="Proteomes" id="UP000182015">
    <property type="component" value="Unassembled WGS sequence"/>
</dbReference>
<name>A0A1L8MKJ0_9STRE</name>
<dbReference type="EMBL" id="LZDD01000003">
    <property type="protein sequence ID" value="OJF71274.1"/>
    <property type="molecule type" value="Genomic_DNA"/>
</dbReference>
<reference evidence="2" key="1">
    <citation type="submission" date="2016-06" db="EMBL/GenBank/DDBJ databases">
        <authorList>
            <person name="de Vries S.P.W."/>
            <person name="Hadjirin N.F."/>
            <person name="Lay E.M."/>
            <person name="Zadoks R.N."/>
            <person name="Peacock S.J."/>
            <person name="Parkhill J."/>
            <person name="Grant A.J."/>
            <person name="Mcdougall S."/>
            <person name="Holmes M.A."/>
        </authorList>
    </citation>
    <scope>NUCLEOTIDE SEQUENCE [LARGE SCALE GENOMIC DNA]</scope>
    <source>
        <strain evidence="2">NZ1587</strain>
    </source>
</reference>
<dbReference type="OrthoDB" id="2235810at2"/>
<proteinExistence type="predicted"/>
<gene>
    <name evidence="1" type="ORF">A9Q68_08740</name>
</gene>
<dbReference type="RefSeq" id="WP_071794337.1">
    <property type="nucleotide sequence ID" value="NZ_LZDD01000003.1"/>
</dbReference>